<name>A0ABP0IHK4_9DINO</name>
<dbReference type="InterPro" id="IPR024934">
    <property type="entry name" value="Rubredoxin-like_dom"/>
</dbReference>
<keyword evidence="2" id="KW-1133">Transmembrane helix</keyword>
<feature type="transmembrane region" description="Helical" evidence="2">
    <location>
        <begin position="190"/>
        <end position="209"/>
    </location>
</feature>
<evidence type="ECO:0000313" key="4">
    <source>
        <dbReference type="EMBL" id="CAK9001507.1"/>
    </source>
</evidence>
<sequence length="290" mass="32041">MAIGCVLLGTYAVVFVFWISQSMNVNLPLTYTGYVLSLVPAYFAFHVLRTSTREKLKLITDLKAFDLEGADCRSDYDRDFIFAGITAWYGSKTAFADYVRGPLFDELVRPLSKNQVPNVYWCLLLTPTIGSGLEFLLAIWKGGGPSAVLLSHFIGVVVGMQTLWMLVSLKLGFYLCDRFASLGRVDFTKTLMIFLVFTVCTALATQAYVESQYLAMAFACGAQKELHMFMCSGCGYTLFPARGREGAFFNEKFKCPMCGASKDEFVDMNDDDDDGSQAEAAAAARKGETS</sequence>
<proteinExistence type="predicted"/>
<dbReference type="PROSITE" id="PS50903">
    <property type="entry name" value="RUBREDOXIN_LIKE"/>
    <property type="match status" value="1"/>
</dbReference>
<keyword evidence="5" id="KW-1185">Reference proteome</keyword>
<evidence type="ECO:0000259" key="3">
    <source>
        <dbReference type="PROSITE" id="PS50903"/>
    </source>
</evidence>
<keyword evidence="2" id="KW-0472">Membrane</keyword>
<evidence type="ECO:0000256" key="1">
    <source>
        <dbReference type="SAM" id="MobiDB-lite"/>
    </source>
</evidence>
<feature type="region of interest" description="Disordered" evidence="1">
    <location>
        <begin position="269"/>
        <end position="290"/>
    </location>
</feature>
<feature type="transmembrane region" description="Helical" evidence="2">
    <location>
        <begin position="5"/>
        <end position="23"/>
    </location>
</feature>
<comment type="caution">
    <text evidence="4">The sequence shown here is derived from an EMBL/GenBank/DDBJ whole genome shotgun (WGS) entry which is preliminary data.</text>
</comment>
<evidence type="ECO:0000313" key="5">
    <source>
        <dbReference type="Proteomes" id="UP001642484"/>
    </source>
</evidence>
<evidence type="ECO:0000256" key="2">
    <source>
        <dbReference type="SAM" id="Phobius"/>
    </source>
</evidence>
<dbReference type="SUPFAM" id="SSF57802">
    <property type="entry name" value="Rubredoxin-like"/>
    <property type="match status" value="1"/>
</dbReference>
<feature type="domain" description="Rubredoxin-like" evidence="3">
    <location>
        <begin position="226"/>
        <end position="268"/>
    </location>
</feature>
<organism evidence="4 5">
    <name type="scientific">Durusdinium trenchii</name>
    <dbReference type="NCBI Taxonomy" id="1381693"/>
    <lineage>
        <taxon>Eukaryota</taxon>
        <taxon>Sar</taxon>
        <taxon>Alveolata</taxon>
        <taxon>Dinophyceae</taxon>
        <taxon>Suessiales</taxon>
        <taxon>Symbiodiniaceae</taxon>
        <taxon>Durusdinium</taxon>
    </lineage>
</organism>
<accession>A0ABP0IHK4</accession>
<gene>
    <name evidence="4" type="ORF">CCMP2556_LOCUS6501</name>
</gene>
<dbReference type="Proteomes" id="UP001642484">
    <property type="component" value="Unassembled WGS sequence"/>
</dbReference>
<keyword evidence="2" id="KW-0812">Transmembrane</keyword>
<dbReference type="EMBL" id="CAXAMN010002825">
    <property type="protein sequence ID" value="CAK9001507.1"/>
    <property type="molecule type" value="Genomic_DNA"/>
</dbReference>
<feature type="transmembrane region" description="Helical" evidence="2">
    <location>
        <begin position="146"/>
        <end position="169"/>
    </location>
</feature>
<feature type="transmembrane region" description="Helical" evidence="2">
    <location>
        <begin position="119"/>
        <end position="140"/>
    </location>
</feature>
<feature type="transmembrane region" description="Helical" evidence="2">
    <location>
        <begin position="29"/>
        <end position="48"/>
    </location>
</feature>
<reference evidence="4 5" key="1">
    <citation type="submission" date="2024-02" db="EMBL/GenBank/DDBJ databases">
        <authorList>
            <person name="Chen Y."/>
            <person name="Shah S."/>
            <person name="Dougan E. K."/>
            <person name="Thang M."/>
            <person name="Chan C."/>
        </authorList>
    </citation>
    <scope>NUCLEOTIDE SEQUENCE [LARGE SCALE GENOMIC DNA]</scope>
</reference>
<protein>
    <recommendedName>
        <fullName evidence="3">Rubredoxin-like domain-containing protein</fullName>
    </recommendedName>
</protein>
<dbReference type="Gene3D" id="2.20.28.10">
    <property type="match status" value="1"/>
</dbReference>